<evidence type="ECO:0000256" key="1">
    <source>
        <dbReference type="SAM" id="Phobius"/>
    </source>
</evidence>
<dbReference type="Proteomes" id="UP001168877">
    <property type="component" value="Unassembled WGS sequence"/>
</dbReference>
<name>A0AA39W0R2_ACESA</name>
<dbReference type="AlphaFoldDB" id="A0AA39W0R2"/>
<keyword evidence="1" id="KW-0812">Transmembrane</keyword>
<reference evidence="2" key="1">
    <citation type="journal article" date="2022" name="Plant J.">
        <title>Strategies of tolerance reflected in two North American maple genomes.</title>
        <authorList>
            <person name="McEvoy S.L."/>
            <person name="Sezen U.U."/>
            <person name="Trouern-Trend A."/>
            <person name="McMahon S.M."/>
            <person name="Schaberg P.G."/>
            <person name="Yang J."/>
            <person name="Wegrzyn J.L."/>
            <person name="Swenson N.G."/>
        </authorList>
    </citation>
    <scope>NUCLEOTIDE SEQUENCE</scope>
    <source>
        <strain evidence="2">NS2018</strain>
    </source>
</reference>
<keyword evidence="1" id="KW-0472">Membrane</keyword>
<accession>A0AA39W0R2</accession>
<evidence type="ECO:0000313" key="3">
    <source>
        <dbReference type="Proteomes" id="UP001168877"/>
    </source>
</evidence>
<evidence type="ECO:0000313" key="2">
    <source>
        <dbReference type="EMBL" id="KAK0605634.1"/>
    </source>
</evidence>
<proteinExistence type="predicted"/>
<sequence>MEVGPKQIKQVTKCIKDIYEITSNKLKVKALATKKKKTQVKVVVAQLVISLSQLVKKKEKNAATFVCFNTFFSISLHAFLSLNPHLTAFNKWR</sequence>
<dbReference type="EMBL" id="JAUESC010000002">
    <property type="protein sequence ID" value="KAK0605634.1"/>
    <property type="molecule type" value="Genomic_DNA"/>
</dbReference>
<reference evidence="2" key="2">
    <citation type="submission" date="2023-06" db="EMBL/GenBank/DDBJ databases">
        <authorList>
            <person name="Swenson N.G."/>
            <person name="Wegrzyn J.L."/>
            <person name="Mcevoy S.L."/>
        </authorList>
    </citation>
    <scope>NUCLEOTIDE SEQUENCE</scope>
    <source>
        <strain evidence="2">NS2018</strain>
        <tissue evidence="2">Leaf</tissue>
    </source>
</reference>
<feature type="transmembrane region" description="Helical" evidence="1">
    <location>
        <begin position="62"/>
        <end position="82"/>
    </location>
</feature>
<comment type="caution">
    <text evidence="2">The sequence shown here is derived from an EMBL/GenBank/DDBJ whole genome shotgun (WGS) entry which is preliminary data.</text>
</comment>
<keyword evidence="1" id="KW-1133">Transmembrane helix</keyword>
<protein>
    <submittedName>
        <fullName evidence="2">Uncharacterized protein</fullName>
    </submittedName>
</protein>
<organism evidence="2 3">
    <name type="scientific">Acer saccharum</name>
    <name type="common">Sugar maple</name>
    <dbReference type="NCBI Taxonomy" id="4024"/>
    <lineage>
        <taxon>Eukaryota</taxon>
        <taxon>Viridiplantae</taxon>
        <taxon>Streptophyta</taxon>
        <taxon>Embryophyta</taxon>
        <taxon>Tracheophyta</taxon>
        <taxon>Spermatophyta</taxon>
        <taxon>Magnoliopsida</taxon>
        <taxon>eudicotyledons</taxon>
        <taxon>Gunneridae</taxon>
        <taxon>Pentapetalae</taxon>
        <taxon>rosids</taxon>
        <taxon>malvids</taxon>
        <taxon>Sapindales</taxon>
        <taxon>Sapindaceae</taxon>
        <taxon>Hippocastanoideae</taxon>
        <taxon>Acereae</taxon>
        <taxon>Acer</taxon>
    </lineage>
</organism>
<gene>
    <name evidence="2" type="ORF">LWI29_029129</name>
</gene>
<keyword evidence="3" id="KW-1185">Reference proteome</keyword>